<evidence type="ECO:0000313" key="4">
    <source>
        <dbReference type="Proteomes" id="UP000031189"/>
    </source>
</evidence>
<dbReference type="STRING" id="1577792.QX51_18640"/>
<keyword evidence="3" id="KW-0808">Transferase</keyword>
<sequence>MRFISKLIPNNIRETIKVLINYVYPRNITCIICDNPIKLTNSYSLCRSCFKELNFIFDGCNKCGKPIVNRNLERESLIECNYCYNKTFYFDKVISCIEYDDISKKLILDFKYKSKTYLCKYIACLMEEKFLLEGIEADYILFVPLHKKRLKKRGFNQAEKIANKLGDLLDIPILDCISRVKNTKKLYKLNKEDREKELKNGFKIKENINLIENKNVILIDDIFTTGSTANEISKVLKMNSVNSICIFTLLTTCVDVYIKE</sequence>
<reference evidence="3 4" key="1">
    <citation type="submission" date="2014-12" db="EMBL/GenBank/DDBJ databases">
        <title>Draft genome sequence of Terrisporobacter sp. 08-306576, isolated from the blood culture of a bacteremia patient.</title>
        <authorList>
            <person name="Lund L.C."/>
            <person name="Sydenham T.V."/>
            <person name="Hogh S.V."/>
            <person name="Skov M.N."/>
            <person name="Kemp M."/>
            <person name="Justesen U.S."/>
        </authorList>
    </citation>
    <scope>NUCLEOTIDE SEQUENCE [LARGE SCALE GENOMIC DNA]</scope>
    <source>
        <strain evidence="3 4">08-306576</strain>
    </source>
</reference>
<proteinExistence type="inferred from homology"/>
<feature type="domain" description="Double zinc ribbon" evidence="2">
    <location>
        <begin position="19"/>
        <end position="73"/>
    </location>
</feature>
<name>A0A0B3VS14_9FIRM</name>
<dbReference type="InterPro" id="IPR029057">
    <property type="entry name" value="PRTase-like"/>
</dbReference>
<dbReference type="InterPro" id="IPR044005">
    <property type="entry name" value="DZR_2"/>
</dbReference>
<evidence type="ECO:0000259" key="2">
    <source>
        <dbReference type="Pfam" id="PF18912"/>
    </source>
</evidence>
<dbReference type="PANTHER" id="PTHR47505:SF1">
    <property type="entry name" value="DNA UTILIZATION PROTEIN YHGH"/>
    <property type="match status" value="1"/>
</dbReference>
<comment type="similarity">
    <text evidence="1">Belongs to the ComF/GntX family.</text>
</comment>
<dbReference type="Gene3D" id="3.40.50.2020">
    <property type="match status" value="1"/>
</dbReference>
<comment type="caution">
    <text evidence="3">The sequence shown here is derived from an EMBL/GenBank/DDBJ whole genome shotgun (WGS) entry which is preliminary data.</text>
</comment>
<dbReference type="AlphaFoldDB" id="A0A0B3VS14"/>
<dbReference type="InterPro" id="IPR000836">
    <property type="entry name" value="PRTase_dom"/>
</dbReference>
<keyword evidence="4" id="KW-1185">Reference proteome</keyword>
<dbReference type="InterPro" id="IPR051910">
    <property type="entry name" value="ComF/GntX_DNA_util-trans"/>
</dbReference>
<dbReference type="CDD" id="cd06223">
    <property type="entry name" value="PRTases_typeI"/>
    <property type="match status" value="1"/>
</dbReference>
<organism evidence="3 4">
    <name type="scientific">Terrisporobacter othiniensis</name>
    <dbReference type="NCBI Taxonomy" id="1577792"/>
    <lineage>
        <taxon>Bacteria</taxon>
        <taxon>Bacillati</taxon>
        <taxon>Bacillota</taxon>
        <taxon>Clostridia</taxon>
        <taxon>Peptostreptococcales</taxon>
        <taxon>Peptostreptococcaceae</taxon>
        <taxon>Terrisporobacter</taxon>
    </lineage>
</organism>
<dbReference type="Pfam" id="PF18912">
    <property type="entry name" value="DZR_2"/>
    <property type="match status" value="1"/>
</dbReference>
<dbReference type="SUPFAM" id="SSF53271">
    <property type="entry name" value="PRTase-like"/>
    <property type="match status" value="1"/>
</dbReference>
<dbReference type="OrthoDB" id="9779910at2"/>
<protein>
    <submittedName>
        <fullName evidence="3">Phosphoribosyl transferase</fullName>
    </submittedName>
</protein>
<evidence type="ECO:0000256" key="1">
    <source>
        <dbReference type="ARBA" id="ARBA00008007"/>
    </source>
</evidence>
<dbReference type="PANTHER" id="PTHR47505">
    <property type="entry name" value="DNA UTILIZATION PROTEIN YHGH"/>
    <property type="match status" value="1"/>
</dbReference>
<accession>A0A0B3VS14</accession>
<evidence type="ECO:0000313" key="3">
    <source>
        <dbReference type="EMBL" id="KHS55598.1"/>
    </source>
</evidence>
<dbReference type="GO" id="GO:0016740">
    <property type="term" value="F:transferase activity"/>
    <property type="evidence" value="ECO:0007669"/>
    <property type="project" value="UniProtKB-KW"/>
</dbReference>
<dbReference type="RefSeq" id="WP_039681402.1">
    <property type="nucleotide sequence ID" value="NZ_JAWGXO010000017.1"/>
</dbReference>
<gene>
    <name evidence="3" type="ORF">QX51_18640</name>
</gene>
<dbReference type="EMBL" id="JWHR01000161">
    <property type="protein sequence ID" value="KHS55598.1"/>
    <property type="molecule type" value="Genomic_DNA"/>
</dbReference>
<dbReference type="Proteomes" id="UP000031189">
    <property type="component" value="Unassembled WGS sequence"/>
</dbReference>